<gene>
    <name evidence="5" type="ORF">ACFSKV_06735</name>
</gene>
<protein>
    <submittedName>
        <fullName evidence="5">DUF5050 domain-containing protein</fullName>
    </submittedName>
</protein>
<keyword evidence="2" id="KW-0472">Membrane</keyword>
<dbReference type="Proteomes" id="UP001597414">
    <property type="component" value="Unassembled WGS sequence"/>
</dbReference>
<dbReference type="Pfam" id="PF07676">
    <property type="entry name" value="PD40"/>
    <property type="match status" value="5"/>
</dbReference>
<proteinExistence type="inferred from homology"/>
<dbReference type="Gene3D" id="2.120.10.30">
    <property type="entry name" value="TolB, C-terminal domain"/>
    <property type="match status" value="3"/>
</dbReference>
<dbReference type="PANTHER" id="PTHR36842:SF1">
    <property type="entry name" value="PROTEIN TOLB"/>
    <property type="match status" value="1"/>
</dbReference>
<comment type="caution">
    <text evidence="5">The sequence shown here is derived from an EMBL/GenBank/DDBJ whole genome shotgun (WGS) entry which is preliminary data.</text>
</comment>
<organism evidence="5 6">
    <name type="scientific">Shivajiella indica</name>
    <dbReference type="NCBI Taxonomy" id="872115"/>
    <lineage>
        <taxon>Bacteria</taxon>
        <taxon>Pseudomonadati</taxon>
        <taxon>Bacteroidota</taxon>
        <taxon>Cytophagia</taxon>
        <taxon>Cytophagales</taxon>
        <taxon>Cyclobacteriaceae</taxon>
        <taxon>Shivajiella</taxon>
    </lineage>
</organism>
<keyword evidence="2" id="KW-1133">Transmembrane helix</keyword>
<evidence type="ECO:0000259" key="4">
    <source>
        <dbReference type="Pfam" id="PF16472"/>
    </source>
</evidence>
<dbReference type="InterPro" id="IPR011659">
    <property type="entry name" value="WD40"/>
</dbReference>
<accession>A0ABW5B7L6</accession>
<dbReference type="EMBL" id="JBHUIV010000010">
    <property type="protein sequence ID" value="MFD2201254.1"/>
    <property type="molecule type" value="Genomic_DNA"/>
</dbReference>
<reference evidence="6" key="1">
    <citation type="journal article" date="2019" name="Int. J. Syst. Evol. Microbiol.">
        <title>The Global Catalogue of Microorganisms (GCM) 10K type strain sequencing project: providing services to taxonomists for standard genome sequencing and annotation.</title>
        <authorList>
            <consortium name="The Broad Institute Genomics Platform"/>
            <consortium name="The Broad Institute Genome Sequencing Center for Infectious Disease"/>
            <person name="Wu L."/>
            <person name="Ma J."/>
        </authorList>
    </citation>
    <scope>NUCLEOTIDE SEQUENCE [LARGE SCALE GENOMIC DNA]</scope>
    <source>
        <strain evidence="6">KCTC 19812</strain>
    </source>
</reference>
<evidence type="ECO:0000256" key="1">
    <source>
        <dbReference type="ARBA" id="ARBA00009820"/>
    </source>
</evidence>
<evidence type="ECO:0000256" key="2">
    <source>
        <dbReference type="SAM" id="Phobius"/>
    </source>
</evidence>
<keyword evidence="3" id="KW-0732">Signal</keyword>
<feature type="transmembrane region" description="Helical" evidence="2">
    <location>
        <begin position="415"/>
        <end position="441"/>
    </location>
</feature>
<feature type="transmembrane region" description="Helical" evidence="2">
    <location>
        <begin position="453"/>
        <end position="472"/>
    </location>
</feature>
<feature type="domain" description="Prolow-density lipoprotein receptor-related protein 1-like beta-propeller" evidence="4">
    <location>
        <begin position="186"/>
        <end position="300"/>
    </location>
</feature>
<dbReference type="InterPro" id="IPR011042">
    <property type="entry name" value="6-blade_b-propeller_TolB-like"/>
</dbReference>
<dbReference type="Pfam" id="PF16472">
    <property type="entry name" value="DUF5050"/>
    <property type="match status" value="1"/>
</dbReference>
<comment type="similarity">
    <text evidence="1">Belongs to the TolB family.</text>
</comment>
<feature type="chain" id="PRO_5045261683" evidence="3">
    <location>
        <begin position="20"/>
        <end position="764"/>
    </location>
</feature>
<dbReference type="RefSeq" id="WP_380801171.1">
    <property type="nucleotide sequence ID" value="NZ_JBHUIV010000010.1"/>
</dbReference>
<feature type="transmembrane region" description="Helical" evidence="2">
    <location>
        <begin position="488"/>
        <end position="506"/>
    </location>
</feature>
<feature type="transmembrane region" description="Helical" evidence="2">
    <location>
        <begin position="384"/>
        <end position="408"/>
    </location>
</feature>
<evidence type="ECO:0000313" key="5">
    <source>
        <dbReference type="EMBL" id="MFD2201254.1"/>
    </source>
</evidence>
<evidence type="ECO:0000313" key="6">
    <source>
        <dbReference type="Proteomes" id="UP001597414"/>
    </source>
</evidence>
<feature type="signal peptide" evidence="3">
    <location>
        <begin position="1"/>
        <end position="19"/>
    </location>
</feature>
<dbReference type="PANTHER" id="PTHR36842">
    <property type="entry name" value="PROTEIN TOLB HOMOLOG"/>
    <property type="match status" value="1"/>
</dbReference>
<sequence>MRVIALLFLYCFSNLSINAQSPERIFYSSMSPEGWDIYLAEQPGEPYKKITDHPALDYDAIIDPSGKYIMFTSERDGFPKLWIKNIKGNTPARLLIQSESMQNQVAIAPNGQWMVFVSTHEGNADIYKLPFLPEVTQDINNAINLTNQPEGDFRPAISPDGNHIVFSSTRGHEVQPHSFFSFAVHRIGNLYKMNADGSNVQRLTETAAWDGSPVYSDDGRSIYFYSGRTSDLRLYKMNPDGSGQTQLNKNGPETISPKFYEDKLISSSWEENNGLFRLAETDLENGETKLIYEDSIDMLNPFVHSSGMLVFHGAVKPIEQPSNKNGFSGELLTKHSPHHQLIDSMPVEVFGVRRAFAAPSHPHQPTLIIESYNNENPLDDIEPAAFGAAAILVILLILALSGIVLAVIHRKTIKFWRYLLFTLGGLLVLLTALGSFFYFFLVEGMPLSTVRTYLLLVSAVFVFLCILTYRIWQQRKRLQKPHYRVSKLMTYTLSIAILFTLFAAFFSHKFFNLVPNFHEVNYLTNDVNTLPVALETDVDLNPTTRQIIDMKYHPDGSGFQFTMGRFGSNPNQQGDIYEYLFDTQKTSRLTDSDQNDGFGGFSEDMNSFIFRSGRNGTMDIYLKTGNELKQLTQTEAKENFPAISLQGDKIIYCSDDGLTKRPNSVLTMDIFLMQKTAEGWSQPKRITNSETLEAHPHFSPDGEWIIYTTEEYGIMDEQPLVQQYIFAPQMYGEIVAQRLSDGKKVRITHNKWEDGAPLWENAIR</sequence>
<dbReference type="InterPro" id="IPR032485">
    <property type="entry name" value="LRP1-like_beta_prop"/>
</dbReference>
<name>A0ABW5B7L6_9BACT</name>
<evidence type="ECO:0000256" key="3">
    <source>
        <dbReference type="SAM" id="SignalP"/>
    </source>
</evidence>
<dbReference type="SUPFAM" id="SSF82171">
    <property type="entry name" value="DPP6 N-terminal domain-like"/>
    <property type="match status" value="2"/>
</dbReference>
<keyword evidence="6" id="KW-1185">Reference proteome</keyword>
<keyword evidence="2" id="KW-0812">Transmembrane</keyword>